<protein>
    <submittedName>
        <fullName evidence="1">Uncharacterized protein</fullName>
    </submittedName>
</protein>
<reference evidence="1" key="1">
    <citation type="submission" date="2023-11" db="EMBL/GenBank/DDBJ databases">
        <authorList>
            <person name="Poullet M."/>
        </authorList>
    </citation>
    <scope>NUCLEOTIDE SEQUENCE</scope>
    <source>
        <strain evidence="1">E1834</strain>
    </source>
</reference>
<evidence type="ECO:0000313" key="1">
    <source>
        <dbReference type="EMBL" id="CAK5091235.1"/>
    </source>
</evidence>
<name>A0ACB1AIA3_MELEN</name>
<sequence length="67" mass="7751">MLECLNSWKKCLAFLELFLMGFQSGLCYTMSCFTDRSGDRSEANREPNLPQPNSPQPNLPQRTHFPR</sequence>
<comment type="caution">
    <text evidence="1">The sequence shown here is derived from an EMBL/GenBank/DDBJ whole genome shotgun (WGS) entry which is preliminary data.</text>
</comment>
<proteinExistence type="predicted"/>
<keyword evidence="2" id="KW-1185">Reference proteome</keyword>
<dbReference type="EMBL" id="CAVMJV010000087">
    <property type="protein sequence ID" value="CAK5091235.1"/>
    <property type="molecule type" value="Genomic_DNA"/>
</dbReference>
<organism evidence="1 2">
    <name type="scientific">Meloidogyne enterolobii</name>
    <name type="common">Root-knot nematode worm</name>
    <name type="synonym">Meloidogyne mayaguensis</name>
    <dbReference type="NCBI Taxonomy" id="390850"/>
    <lineage>
        <taxon>Eukaryota</taxon>
        <taxon>Metazoa</taxon>
        <taxon>Ecdysozoa</taxon>
        <taxon>Nematoda</taxon>
        <taxon>Chromadorea</taxon>
        <taxon>Rhabditida</taxon>
        <taxon>Tylenchina</taxon>
        <taxon>Tylenchomorpha</taxon>
        <taxon>Tylenchoidea</taxon>
        <taxon>Meloidogynidae</taxon>
        <taxon>Meloidogyninae</taxon>
        <taxon>Meloidogyne</taxon>
    </lineage>
</organism>
<gene>
    <name evidence="1" type="ORF">MENTE1834_LOCUS39061</name>
</gene>
<accession>A0ACB1AIA3</accession>
<dbReference type="Proteomes" id="UP001497535">
    <property type="component" value="Unassembled WGS sequence"/>
</dbReference>
<evidence type="ECO:0000313" key="2">
    <source>
        <dbReference type="Proteomes" id="UP001497535"/>
    </source>
</evidence>